<sequence>MAFRLKWKEGQDAHFHEAGPKTVEFVNSKLESSDFDNHASKIVVKNEIKYGIPRIKWLEQVRMLAFILVGVITGILGAFIIICYERGVHIKYHLLVEQFNKLWNSPLYPTLCLLLLAFMIVPALIGTALCVYIEPKAAGGGLAPVIAYVNGVKVPGALACKTLIVKTFSLICCMIAGLAAGMEAPMVHVGACVACSLVNLRIPFTDIQPFESLHTDVERRDLVGAGIAAGIVGAFSTPVGGCLMALEEGITFYNARLLFRILVSAVSCALTLNFLLSLDSNCVGCLSQQHLLFFFVVREHSDMLFYAYEFPFYVLTGIVGGVMGSLFNLIQIRLIILRKRYVTKKWQQLLEMVIIVVLTCSFFLTLIFSTEGYCTPKMLDHRDDDVTKKAHYGCQNGTEIATSGLFVFQTIPNVIRMLFSEELVGEIPLIVYLSGIFLLSVFTMGSLIASGVFIPHLVIGAAWGRLFGEVLRKFTGWKWVQPEKYAFIASGAQLVGCVRVPFTVGVLMMEASGSPKMGFAVFIAVITSFLVASLFNESIYHHQWSMAGIPCVNTDPPPFCSQITAQELMSEPPVTLMKKMSVESLRNTLKSTTHNCFPITTNTGILEGSISRGLLIVLIKKQRFVGSAVSEDEAEILGREFLSAQNLQMIESAPGEKIVDLELYMDPTPIAVTKITSFDSVYRLVSCLGLRHIIVVDSGYKVVGVITRKKLSAYRLHVNLIHASITKYQIK</sequence>
<gene>
    <name evidence="13" type="ORF">NTJ_12783</name>
</gene>
<evidence type="ECO:0000256" key="5">
    <source>
        <dbReference type="ARBA" id="ARBA00022989"/>
    </source>
</evidence>
<dbReference type="PANTHER" id="PTHR11689:SF136">
    <property type="entry name" value="H(+)_CL(-) EXCHANGE TRANSPORTER 7"/>
    <property type="match status" value="1"/>
</dbReference>
<keyword evidence="5 11" id="KW-1133">Transmembrane helix</keyword>
<dbReference type="SUPFAM" id="SSF54631">
    <property type="entry name" value="CBS-domain pair"/>
    <property type="match status" value="1"/>
</dbReference>
<comment type="subcellular location">
    <subcellularLocation>
        <location evidence="1 11">Membrane</location>
        <topology evidence="1 11">Multi-pass membrane protein</topology>
    </subcellularLocation>
</comment>
<evidence type="ECO:0000256" key="1">
    <source>
        <dbReference type="ARBA" id="ARBA00004141"/>
    </source>
</evidence>
<dbReference type="Gene3D" id="3.10.580.10">
    <property type="entry name" value="CBS-domain"/>
    <property type="match status" value="1"/>
</dbReference>
<keyword evidence="7 10" id="KW-0129">CBS domain</keyword>
<feature type="transmembrane region" description="Helical" evidence="11">
    <location>
        <begin position="163"/>
        <end position="181"/>
    </location>
</feature>
<evidence type="ECO:0000256" key="9">
    <source>
        <dbReference type="ARBA" id="ARBA00023214"/>
    </source>
</evidence>
<dbReference type="InterPro" id="IPR014743">
    <property type="entry name" value="Cl-channel_core"/>
</dbReference>
<feature type="transmembrane region" description="Helical" evidence="11">
    <location>
        <begin position="431"/>
        <end position="464"/>
    </location>
</feature>
<keyword evidence="4" id="KW-0677">Repeat</keyword>
<keyword evidence="2 11" id="KW-0813">Transport</keyword>
<protein>
    <recommendedName>
        <fullName evidence="11">Chloride channel protein</fullName>
    </recommendedName>
</protein>
<feature type="transmembrane region" description="Helical" evidence="11">
    <location>
        <begin position="349"/>
        <end position="369"/>
    </location>
</feature>
<dbReference type="InterPro" id="IPR051280">
    <property type="entry name" value="Cl-channel/antiporter"/>
</dbReference>
<dbReference type="InterPro" id="IPR001807">
    <property type="entry name" value="ClC"/>
</dbReference>
<dbReference type="PROSITE" id="PS51371">
    <property type="entry name" value="CBS"/>
    <property type="match status" value="1"/>
</dbReference>
<feature type="transmembrane region" description="Helical" evidence="11">
    <location>
        <begin position="312"/>
        <end position="337"/>
    </location>
</feature>
<evidence type="ECO:0000256" key="4">
    <source>
        <dbReference type="ARBA" id="ARBA00022737"/>
    </source>
</evidence>
<evidence type="ECO:0000313" key="13">
    <source>
        <dbReference type="EMBL" id="BES99966.1"/>
    </source>
</evidence>
<proteinExistence type="inferred from homology"/>
<keyword evidence="8 11" id="KW-0472">Membrane</keyword>
<feature type="transmembrane region" description="Helical" evidence="11">
    <location>
        <begin position="485"/>
        <end position="507"/>
    </location>
</feature>
<dbReference type="EMBL" id="AP028919">
    <property type="protein sequence ID" value="BES99966.1"/>
    <property type="molecule type" value="Genomic_DNA"/>
</dbReference>
<dbReference type="Gene3D" id="1.10.3080.10">
    <property type="entry name" value="Clc chloride channel"/>
    <property type="match status" value="1"/>
</dbReference>
<keyword evidence="6 11" id="KW-0406">Ion transport</keyword>
<dbReference type="SUPFAM" id="SSF81340">
    <property type="entry name" value="Clc chloride channel"/>
    <property type="match status" value="1"/>
</dbReference>
<comment type="similarity">
    <text evidence="11">Belongs to the chloride channel (TC 2.A.49) family.</text>
</comment>
<keyword evidence="14" id="KW-1185">Reference proteome</keyword>
<feature type="transmembrane region" description="Helical" evidence="11">
    <location>
        <begin position="107"/>
        <end position="133"/>
    </location>
</feature>
<feature type="transmembrane region" description="Helical" evidence="11">
    <location>
        <begin position="519"/>
        <end position="536"/>
    </location>
</feature>
<dbReference type="InterPro" id="IPR000644">
    <property type="entry name" value="CBS_dom"/>
</dbReference>
<evidence type="ECO:0000256" key="8">
    <source>
        <dbReference type="ARBA" id="ARBA00023136"/>
    </source>
</evidence>
<dbReference type="InterPro" id="IPR046342">
    <property type="entry name" value="CBS_dom_sf"/>
</dbReference>
<dbReference type="Proteomes" id="UP001307889">
    <property type="component" value="Chromosome 11"/>
</dbReference>
<dbReference type="PRINTS" id="PR00762">
    <property type="entry name" value="CLCHANNEL"/>
</dbReference>
<dbReference type="PANTHER" id="PTHR11689">
    <property type="entry name" value="CHLORIDE CHANNEL PROTEIN CLC FAMILY MEMBER"/>
    <property type="match status" value="1"/>
</dbReference>
<name>A0ABN7B6E3_9HEMI</name>
<accession>A0ABN7B6E3</accession>
<evidence type="ECO:0000256" key="10">
    <source>
        <dbReference type="PROSITE-ProRule" id="PRU00703"/>
    </source>
</evidence>
<feature type="transmembrane region" description="Helical" evidence="11">
    <location>
        <begin position="64"/>
        <end position="87"/>
    </location>
</feature>
<dbReference type="Pfam" id="PF00654">
    <property type="entry name" value="Voltage_CLC"/>
    <property type="match status" value="1"/>
</dbReference>
<feature type="domain" description="CBS" evidence="12">
    <location>
        <begin position="665"/>
        <end position="724"/>
    </location>
</feature>
<keyword evidence="9 11" id="KW-0868">Chloride</keyword>
<evidence type="ECO:0000256" key="3">
    <source>
        <dbReference type="ARBA" id="ARBA00022692"/>
    </source>
</evidence>
<evidence type="ECO:0000256" key="7">
    <source>
        <dbReference type="ARBA" id="ARBA00023122"/>
    </source>
</evidence>
<dbReference type="CDD" id="cd04591">
    <property type="entry name" value="CBS_pair_voltage-gated_CLC_euk_bac"/>
    <property type="match status" value="1"/>
</dbReference>
<reference evidence="13 14" key="1">
    <citation type="submission" date="2023-09" db="EMBL/GenBank/DDBJ databases">
        <title>Nesidiocoris tenuis whole genome shotgun sequence.</title>
        <authorList>
            <person name="Shibata T."/>
            <person name="Shimoda M."/>
            <person name="Kobayashi T."/>
            <person name="Uehara T."/>
        </authorList>
    </citation>
    <scope>NUCLEOTIDE SEQUENCE [LARGE SCALE GENOMIC DNA]</scope>
    <source>
        <strain evidence="13 14">Japan</strain>
    </source>
</reference>
<evidence type="ECO:0000313" key="14">
    <source>
        <dbReference type="Proteomes" id="UP001307889"/>
    </source>
</evidence>
<organism evidence="13 14">
    <name type="scientific">Nesidiocoris tenuis</name>
    <dbReference type="NCBI Taxonomy" id="355587"/>
    <lineage>
        <taxon>Eukaryota</taxon>
        <taxon>Metazoa</taxon>
        <taxon>Ecdysozoa</taxon>
        <taxon>Arthropoda</taxon>
        <taxon>Hexapoda</taxon>
        <taxon>Insecta</taxon>
        <taxon>Pterygota</taxon>
        <taxon>Neoptera</taxon>
        <taxon>Paraneoptera</taxon>
        <taxon>Hemiptera</taxon>
        <taxon>Heteroptera</taxon>
        <taxon>Panheteroptera</taxon>
        <taxon>Cimicomorpha</taxon>
        <taxon>Miridae</taxon>
        <taxon>Dicyphina</taxon>
        <taxon>Nesidiocoris</taxon>
    </lineage>
</organism>
<evidence type="ECO:0000256" key="6">
    <source>
        <dbReference type="ARBA" id="ARBA00023065"/>
    </source>
</evidence>
<keyword evidence="3 11" id="KW-0812">Transmembrane</keyword>
<evidence type="ECO:0000256" key="2">
    <source>
        <dbReference type="ARBA" id="ARBA00022448"/>
    </source>
</evidence>
<evidence type="ECO:0000259" key="12">
    <source>
        <dbReference type="PROSITE" id="PS51371"/>
    </source>
</evidence>
<evidence type="ECO:0000256" key="11">
    <source>
        <dbReference type="RuleBase" id="RU361221"/>
    </source>
</evidence>
<feature type="transmembrane region" description="Helical" evidence="11">
    <location>
        <begin position="257"/>
        <end position="276"/>
    </location>
</feature>
<feature type="transmembrane region" description="Helical" evidence="11">
    <location>
        <begin position="222"/>
        <end position="245"/>
    </location>
</feature>